<organism evidence="1 2">
    <name type="scientific">Kibdelosporangium lantanae</name>
    <dbReference type="NCBI Taxonomy" id="1497396"/>
    <lineage>
        <taxon>Bacteria</taxon>
        <taxon>Bacillati</taxon>
        <taxon>Actinomycetota</taxon>
        <taxon>Actinomycetes</taxon>
        <taxon>Pseudonocardiales</taxon>
        <taxon>Pseudonocardiaceae</taxon>
        <taxon>Kibdelosporangium</taxon>
    </lineage>
</organism>
<evidence type="ECO:0000313" key="2">
    <source>
        <dbReference type="Proteomes" id="UP001597045"/>
    </source>
</evidence>
<name>A0ABW3M3J9_9PSEU</name>
<accession>A0ABW3M3J9</accession>
<keyword evidence="2" id="KW-1185">Reference proteome</keyword>
<proteinExistence type="predicted"/>
<protein>
    <submittedName>
        <fullName evidence="1">Uncharacterized protein</fullName>
    </submittedName>
</protein>
<dbReference type="EMBL" id="JBHTIS010000065">
    <property type="protein sequence ID" value="MFD1044497.1"/>
    <property type="molecule type" value="Genomic_DNA"/>
</dbReference>
<dbReference type="Proteomes" id="UP001597045">
    <property type="component" value="Unassembled WGS sequence"/>
</dbReference>
<gene>
    <name evidence="1" type="ORF">ACFQ1S_02280</name>
</gene>
<comment type="caution">
    <text evidence="1">The sequence shown here is derived from an EMBL/GenBank/DDBJ whole genome shotgun (WGS) entry which is preliminary data.</text>
</comment>
<reference evidence="2" key="1">
    <citation type="journal article" date="2019" name="Int. J. Syst. Evol. Microbiol.">
        <title>The Global Catalogue of Microorganisms (GCM) 10K type strain sequencing project: providing services to taxonomists for standard genome sequencing and annotation.</title>
        <authorList>
            <consortium name="The Broad Institute Genomics Platform"/>
            <consortium name="The Broad Institute Genome Sequencing Center for Infectious Disease"/>
            <person name="Wu L."/>
            <person name="Ma J."/>
        </authorList>
    </citation>
    <scope>NUCLEOTIDE SEQUENCE [LARGE SCALE GENOMIC DNA]</scope>
    <source>
        <strain evidence="2">JCM 31486</strain>
    </source>
</reference>
<sequence>MIKPQSPAVVGRVGKFEGDGVGCSAWHIAPARSAVTFADDEKLVGDAKITESLGGAALTIMGTSDAGRF</sequence>
<evidence type="ECO:0000313" key="1">
    <source>
        <dbReference type="EMBL" id="MFD1044497.1"/>
    </source>
</evidence>